<accession>A0ABT5II74</accession>
<proteinExistence type="predicted"/>
<protein>
    <submittedName>
        <fullName evidence="1">Uncharacterized protein</fullName>
    </submittedName>
</protein>
<keyword evidence="2" id="KW-1185">Reference proteome</keyword>
<gene>
    <name evidence="1" type="ORF">PQU94_15050</name>
</gene>
<comment type="caution">
    <text evidence="1">The sequence shown here is derived from an EMBL/GenBank/DDBJ whole genome shotgun (WGS) entry which is preliminary data.</text>
</comment>
<sequence length="287" mass="32534">MSALEQKLAQKGWTERVKVIARPHIVVSDVAGIKFDSKDYEFLVEGVHKALFGEKGRMVFCAHNSQTCSLKFGKSKASCLNTEPSKCRDEKPELILLFYMSPEKFRIGGRLGRFALPIRCPAGLFRKSVGLSQFVVDQIETIEGSSVWADLRRKDIANRVLLPLYNFQHGARARLFNSIETFAGFSEVVQSLSEVIRKKGKAFIDDRDLEFKADHHHRFPSSECQKVDWLNAHYRLGAPFDERHHYDVTEPDGAAINGKTFLNSLSGKWSAYSVSHLNIFPNDEVQI</sequence>
<reference evidence="1 2" key="1">
    <citation type="submission" date="2023-01" db="EMBL/GenBank/DDBJ databases">
        <title>Novel species of the genus Asticcacaulis isolated from rivers.</title>
        <authorList>
            <person name="Lu H."/>
        </authorList>
    </citation>
    <scope>NUCLEOTIDE SEQUENCE [LARGE SCALE GENOMIC DNA]</scope>
    <source>
        <strain evidence="1 2">DXS10W</strain>
    </source>
</reference>
<evidence type="ECO:0000313" key="2">
    <source>
        <dbReference type="Proteomes" id="UP001216595"/>
    </source>
</evidence>
<name>A0ABT5II74_9CAUL</name>
<dbReference type="RefSeq" id="WP_272742254.1">
    <property type="nucleotide sequence ID" value="NZ_JAQQKW010000010.1"/>
</dbReference>
<dbReference type="EMBL" id="JAQQKW010000010">
    <property type="protein sequence ID" value="MDC7695593.1"/>
    <property type="molecule type" value="Genomic_DNA"/>
</dbReference>
<dbReference type="Proteomes" id="UP001216595">
    <property type="component" value="Unassembled WGS sequence"/>
</dbReference>
<organism evidence="1 2">
    <name type="scientific">Asticcacaulis currens</name>
    <dbReference type="NCBI Taxonomy" id="2984210"/>
    <lineage>
        <taxon>Bacteria</taxon>
        <taxon>Pseudomonadati</taxon>
        <taxon>Pseudomonadota</taxon>
        <taxon>Alphaproteobacteria</taxon>
        <taxon>Caulobacterales</taxon>
        <taxon>Caulobacteraceae</taxon>
        <taxon>Asticcacaulis</taxon>
    </lineage>
</organism>
<evidence type="ECO:0000313" key="1">
    <source>
        <dbReference type="EMBL" id="MDC7695593.1"/>
    </source>
</evidence>